<dbReference type="AlphaFoldDB" id="A0AAP0PEN0"/>
<accession>A0AAP0PEN0</accession>
<reference evidence="2 3" key="1">
    <citation type="submission" date="2024-01" db="EMBL/GenBank/DDBJ databases">
        <title>Genome assemblies of Stephania.</title>
        <authorList>
            <person name="Yang L."/>
        </authorList>
    </citation>
    <scope>NUCLEOTIDE SEQUENCE [LARGE SCALE GENOMIC DNA]</scope>
    <source>
        <strain evidence="2">JXDWG</strain>
        <tissue evidence="2">Leaf</tissue>
    </source>
</reference>
<dbReference type="Proteomes" id="UP001419268">
    <property type="component" value="Unassembled WGS sequence"/>
</dbReference>
<proteinExistence type="predicted"/>
<keyword evidence="3" id="KW-1185">Reference proteome</keyword>
<evidence type="ECO:0000313" key="3">
    <source>
        <dbReference type="Proteomes" id="UP001419268"/>
    </source>
</evidence>
<evidence type="ECO:0000256" key="1">
    <source>
        <dbReference type="SAM" id="MobiDB-lite"/>
    </source>
</evidence>
<comment type="caution">
    <text evidence="2">The sequence shown here is derived from an EMBL/GenBank/DDBJ whole genome shotgun (WGS) entry which is preliminary data.</text>
</comment>
<protein>
    <submittedName>
        <fullName evidence="2">Uncharacterized protein</fullName>
    </submittedName>
</protein>
<feature type="compositionally biased region" description="Gly residues" evidence="1">
    <location>
        <begin position="152"/>
        <end position="164"/>
    </location>
</feature>
<feature type="region of interest" description="Disordered" evidence="1">
    <location>
        <begin position="126"/>
        <end position="164"/>
    </location>
</feature>
<organism evidence="2 3">
    <name type="scientific">Stephania cephalantha</name>
    <dbReference type="NCBI Taxonomy" id="152367"/>
    <lineage>
        <taxon>Eukaryota</taxon>
        <taxon>Viridiplantae</taxon>
        <taxon>Streptophyta</taxon>
        <taxon>Embryophyta</taxon>
        <taxon>Tracheophyta</taxon>
        <taxon>Spermatophyta</taxon>
        <taxon>Magnoliopsida</taxon>
        <taxon>Ranunculales</taxon>
        <taxon>Menispermaceae</taxon>
        <taxon>Menispermoideae</taxon>
        <taxon>Cissampelideae</taxon>
        <taxon>Stephania</taxon>
    </lineage>
</organism>
<dbReference type="EMBL" id="JBBNAG010000004">
    <property type="protein sequence ID" value="KAK9140109.1"/>
    <property type="molecule type" value="Genomic_DNA"/>
</dbReference>
<gene>
    <name evidence="2" type="ORF">Scep_009790</name>
</gene>
<evidence type="ECO:0000313" key="2">
    <source>
        <dbReference type="EMBL" id="KAK9140109.1"/>
    </source>
</evidence>
<sequence length="164" mass="17642">MKQSMFLCSSSPSSVLSRSITYQATTTTLDVSASIQQTLQVLSTQQQQQQQMVENEIQEQPSQDLISVTLHSAAHKDYRSLTLARLRRDSTHVKSVTLKHDLARNAVNKSDLKPATNLEVSSDLLEGPIISSASQGSGEYFSRVGERTASTGSGGGGGGVEEEV</sequence>
<name>A0AAP0PEN0_9MAGN</name>